<keyword evidence="1" id="KW-0472">Membrane</keyword>
<evidence type="ECO:0000256" key="1">
    <source>
        <dbReference type="SAM" id="Phobius"/>
    </source>
</evidence>
<evidence type="ECO:0008006" key="3">
    <source>
        <dbReference type="Google" id="ProtNLM"/>
    </source>
</evidence>
<feature type="transmembrane region" description="Helical" evidence="1">
    <location>
        <begin position="7"/>
        <end position="29"/>
    </location>
</feature>
<dbReference type="Gene3D" id="2.40.160.20">
    <property type="match status" value="1"/>
</dbReference>
<evidence type="ECO:0000313" key="2">
    <source>
        <dbReference type="EMBL" id="VAW55159.1"/>
    </source>
</evidence>
<name>A0A3B0X0U1_9ZZZZ</name>
<dbReference type="AlphaFoldDB" id="A0A3B0X0U1"/>
<keyword evidence="1" id="KW-0812">Transmembrane</keyword>
<gene>
    <name evidence="2" type="ORF">MNBD_GAMMA06-468</name>
</gene>
<dbReference type="InterPro" id="IPR011250">
    <property type="entry name" value="OMP/PagP_B-barrel"/>
</dbReference>
<keyword evidence="1" id="KW-1133">Transmembrane helix</keyword>
<reference evidence="2" key="1">
    <citation type="submission" date="2018-06" db="EMBL/GenBank/DDBJ databases">
        <authorList>
            <person name="Zhirakovskaya E."/>
        </authorList>
    </citation>
    <scope>NUCLEOTIDE SEQUENCE</scope>
</reference>
<dbReference type="EMBL" id="UOFD01000085">
    <property type="protein sequence ID" value="VAW55159.1"/>
    <property type="molecule type" value="Genomic_DNA"/>
</dbReference>
<accession>A0A3B0X0U1</accession>
<organism evidence="2">
    <name type="scientific">hydrothermal vent metagenome</name>
    <dbReference type="NCBI Taxonomy" id="652676"/>
    <lineage>
        <taxon>unclassified sequences</taxon>
        <taxon>metagenomes</taxon>
        <taxon>ecological metagenomes</taxon>
    </lineage>
</organism>
<sequence length="196" mass="22416">MLKFFRYFFILILLVPVSGFSGSGLYFGVDTLSHKLRTQVAVNQTFSDPPPEPINVSTAGTEKFSDLGIRIGYKYKRRLKQRFFLSPELMVSQLDDDFIYGSNLKIGVDIYDFSVYGTSGISHINQFDKNQFNYGLGMEYKISHRISFNLEWQQFTTITENTVAIENFGAQVLTTTTDTQRDISVIKLGITIYLHE</sequence>
<dbReference type="SUPFAM" id="SSF56925">
    <property type="entry name" value="OMPA-like"/>
    <property type="match status" value="1"/>
</dbReference>
<protein>
    <recommendedName>
        <fullName evidence="3">Outer membrane protein beta-barrel domain-containing protein</fullName>
    </recommendedName>
</protein>
<proteinExistence type="predicted"/>